<name>F0ZXP5_DICPU</name>
<evidence type="ECO:0008006" key="9">
    <source>
        <dbReference type="Google" id="ProtNLM"/>
    </source>
</evidence>
<evidence type="ECO:0000313" key="8">
    <source>
        <dbReference type="Proteomes" id="UP000001064"/>
    </source>
</evidence>
<keyword evidence="3" id="KW-0539">Nucleus</keyword>
<dbReference type="OrthoDB" id="19250at2759"/>
<feature type="compositionally biased region" description="Basic and acidic residues" evidence="4">
    <location>
        <begin position="562"/>
        <end position="571"/>
    </location>
</feature>
<dbReference type="PANTHER" id="PTHR15245:SF20">
    <property type="entry name" value="SYMPLEKIN"/>
    <property type="match status" value="1"/>
</dbReference>
<gene>
    <name evidence="7" type="ORF">DICPUDRAFT_89712</name>
</gene>
<evidence type="ECO:0000256" key="3">
    <source>
        <dbReference type="ARBA" id="ARBA00023242"/>
    </source>
</evidence>
<dbReference type="Pfam" id="PF11935">
    <property type="entry name" value="SYMPK_PTA1_N"/>
    <property type="match status" value="1"/>
</dbReference>
<dbReference type="Proteomes" id="UP000001064">
    <property type="component" value="Unassembled WGS sequence"/>
</dbReference>
<dbReference type="Pfam" id="PF12295">
    <property type="entry name" value="Symplekin_C"/>
    <property type="match status" value="1"/>
</dbReference>
<reference evidence="8" key="1">
    <citation type="journal article" date="2011" name="Genome Biol.">
        <title>Comparative genomics of the social amoebae Dictyostelium discoideum and Dictyostelium purpureum.</title>
        <authorList>
            <consortium name="US DOE Joint Genome Institute (JGI-PGF)"/>
            <person name="Sucgang R."/>
            <person name="Kuo A."/>
            <person name="Tian X."/>
            <person name="Salerno W."/>
            <person name="Parikh A."/>
            <person name="Feasley C.L."/>
            <person name="Dalin E."/>
            <person name="Tu H."/>
            <person name="Huang E."/>
            <person name="Barry K."/>
            <person name="Lindquist E."/>
            <person name="Shapiro H."/>
            <person name="Bruce D."/>
            <person name="Schmutz J."/>
            <person name="Salamov A."/>
            <person name="Fey P."/>
            <person name="Gaudet P."/>
            <person name="Anjard C."/>
            <person name="Babu M.M."/>
            <person name="Basu S."/>
            <person name="Bushmanova Y."/>
            <person name="van der Wel H."/>
            <person name="Katoh-Kurasawa M."/>
            <person name="Dinh C."/>
            <person name="Coutinho P.M."/>
            <person name="Saito T."/>
            <person name="Elias M."/>
            <person name="Schaap P."/>
            <person name="Kay R.R."/>
            <person name="Henrissat B."/>
            <person name="Eichinger L."/>
            <person name="Rivero F."/>
            <person name="Putnam N.H."/>
            <person name="West C.M."/>
            <person name="Loomis W.F."/>
            <person name="Chisholm R.L."/>
            <person name="Shaulsky G."/>
            <person name="Strassmann J.E."/>
            <person name="Queller D.C."/>
            <person name="Kuspa A."/>
            <person name="Grigoriev I.V."/>
        </authorList>
    </citation>
    <scope>NUCLEOTIDE SEQUENCE [LARGE SCALE GENOMIC DNA]</scope>
    <source>
        <strain evidence="8">QSDP1</strain>
    </source>
</reference>
<feature type="compositionally biased region" description="Polar residues" evidence="4">
    <location>
        <begin position="349"/>
        <end position="358"/>
    </location>
</feature>
<evidence type="ECO:0000256" key="4">
    <source>
        <dbReference type="SAM" id="MobiDB-lite"/>
    </source>
</evidence>
<feature type="compositionally biased region" description="Acidic residues" evidence="4">
    <location>
        <begin position="958"/>
        <end position="976"/>
    </location>
</feature>
<evidence type="ECO:0000256" key="1">
    <source>
        <dbReference type="ARBA" id="ARBA00004123"/>
    </source>
</evidence>
<keyword evidence="2" id="KW-0507">mRNA processing</keyword>
<dbReference type="InterPro" id="IPR021850">
    <property type="entry name" value="Symplekin/Pta1"/>
</dbReference>
<dbReference type="PANTHER" id="PTHR15245">
    <property type="entry name" value="SYMPLEKIN-RELATED"/>
    <property type="match status" value="1"/>
</dbReference>
<dbReference type="SUPFAM" id="SSF48371">
    <property type="entry name" value="ARM repeat"/>
    <property type="match status" value="1"/>
</dbReference>
<evidence type="ECO:0000259" key="6">
    <source>
        <dbReference type="Pfam" id="PF12295"/>
    </source>
</evidence>
<sequence length="1317" mass="150481">MASEESKDLIISLLNGANSSERDKQDYLASAYELIFHKEPILLDEFYASFVDFALDRSKAVKIQIIPYIESICKKYPKYFSISNLNLLLTSDIKSVVKRTILCITNLIRAVLFYIVQSPQSDQIYQVWNSFNIVKDHIVKLSISSEDESIRTSAFKMLEVLILSYSSPSEYKQSKKYKSDEEFSLDKVPSNHYLISKSSLNKECETYLNILLDSAKDLKNMTSQNIMTLVTSLTNILRQRFSMLPKIITVICQCPNIVPRFQTVQQESVRHTLKVSLLSIIRLKKKDLLAPYMQDLIQACNKIDSKDAAEEAARWFFSDNDSDKKKRHFESSHDSSNKKKSKTEHVYGVNNNVIDYQQSGNNSNDNNNSNNNNNNSSNNINNINNGNFVEKPGLLMDSDTLSKIIDTIEFLNPDFVRELVIENMSHVPIFGLLQGIPQSCPGFKEITEFLNSYQNKNIQPVQFVNNFQQRQPFPNQPYMGGYKSPALQPQPQQGAPNQPFILSPPVPPSQSTFHKQQQQKIQQNQPPKIPPQFNLQQTQPNTLPLQPVYDNESDDEVDDETPLFKEEIKNVDDDDESESEEKEMVKKEENTADQINESNTIDSIGKAEIIPSVTPRPVFKIPPLTPERAKHIGDSALMRIKICEPGIITTGKHHLWTSILGRILSLRPDQENIEELDEFVPFIVEDFQNHREFALQWLYNELFIAKQILPTFSPDSMKRYTNLLRKLIKYMRKHFPPKDPEIGLFILDVPYITDQLLHSINCKVVAEAQGLIYTSSKWDLNKVFSNEHNVITKPKPPTAEAEENGTTASENGNVSDSPDQTPIDQKTLQEKESEWLPAGLAILRDLILWRPTVRTQCLNSLLEFSTSKDDTVRAPSINLIANQLYIRPSLQETIHNFAKEQILLLNKYKDRLDEEMKTQKTKDPSIKFSELMNQDDSDSETELKIKIEKDDTIKIKEEDDEVMKEDQQEPEQNQDLDQEKEKEEKVIKESPSATNDTGEKIYPEPIQKEIKKFIETRVTLFFSLIIKNHQLLSDLLELYPSYNSITQDVVKRLAGFVIKHIGQSGITSSLLQVISVCPVGSENLTIEVLNSLVASEKPSQELVDSVKSLLLTNNDLRFLLPVVKGLKKEEIISRLPSFISLPNKEDSKQFILVLASGDSPISASELLVQLHLISNESLLKNVIDSIDYCLSITDTFKQEIVAASINQLMAQSQLPKFFMRTILKTLQIHPRLKTFVVEILSRLVAKQVWNDKTLWDGFIYCAKLAKPESLEVVLQLPPPQFEMACSNSDLKNIIIKFLKDNDPKNYPKQNIKILNIK</sequence>
<feature type="region of interest" description="Disordered" evidence="4">
    <location>
        <begin position="791"/>
        <end position="823"/>
    </location>
</feature>
<feature type="domain" description="Symplekin/Pta1 N-terminal" evidence="5">
    <location>
        <begin position="95"/>
        <end position="324"/>
    </location>
</feature>
<dbReference type="GeneID" id="10505936"/>
<dbReference type="eggNOG" id="KOG1895">
    <property type="taxonomic scope" value="Eukaryota"/>
</dbReference>
<dbReference type="InterPro" id="IPR032460">
    <property type="entry name" value="Symplekin/Pta1_N"/>
</dbReference>
<dbReference type="OMA" id="YVNNEGH"/>
<dbReference type="InterPro" id="IPR022075">
    <property type="entry name" value="Symplekin_C"/>
</dbReference>
<feature type="compositionally biased region" description="Basic and acidic residues" evidence="4">
    <location>
        <begin position="915"/>
        <end position="925"/>
    </location>
</feature>
<protein>
    <recommendedName>
        <fullName evidence="9">Symplekin</fullName>
    </recommendedName>
</protein>
<feature type="compositionally biased region" description="Polar residues" evidence="4">
    <location>
        <begin position="804"/>
        <end position="823"/>
    </location>
</feature>
<comment type="subcellular location">
    <subcellularLocation>
        <location evidence="1">Nucleus</location>
    </subcellularLocation>
</comment>
<dbReference type="Gene3D" id="1.25.10.10">
    <property type="entry name" value="Leucine-rich Repeat Variant"/>
    <property type="match status" value="1"/>
</dbReference>
<dbReference type="InParanoid" id="F0ZXP5"/>
<feature type="compositionally biased region" description="Basic and acidic residues" evidence="4">
    <location>
        <begin position="977"/>
        <end position="988"/>
    </location>
</feature>
<dbReference type="EMBL" id="GL871264">
    <property type="protein sequence ID" value="EGC31283.1"/>
    <property type="molecule type" value="Genomic_DNA"/>
</dbReference>
<dbReference type="RefSeq" id="XP_003292192.1">
    <property type="nucleotide sequence ID" value="XM_003292144.1"/>
</dbReference>
<proteinExistence type="predicted"/>
<dbReference type="GO" id="GO:0006397">
    <property type="term" value="P:mRNA processing"/>
    <property type="evidence" value="ECO:0007669"/>
    <property type="project" value="UniProtKB-KW"/>
</dbReference>
<evidence type="ECO:0000259" key="5">
    <source>
        <dbReference type="Pfam" id="PF11935"/>
    </source>
</evidence>
<keyword evidence="8" id="KW-1185">Reference proteome</keyword>
<feature type="compositionally biased region" description="Low complexity" evidence="4">
    <location>
        <begin position="359"/>
        <end position="384"/>
    </location>
</feature>
<dbReference type="FunCoup" id="F0ZXP5">
    <property type="interactions" value="159"/>
</dbReference>
<dbReference type="KEGG" id="dpp:DICPUDRAFT_89712"/>
<feature type="compositionally biased region" description="Acidic residues" evidence="4">
    <location>
        <begin position="572"/>
        <end position="581"/>
    </location>
</feature>
<feature type="compositionally biased region" description="Low complexity" evidence="4">
    <location>
        <begin position="485"/>
        <end position="499"/>
    </location>
</feature>
<feature type="compositionally biased region" description="Acidic residues" evidence="4">
    <location>
        <begin position="551"/>
        <end position="561"/>
    </location>
</feature>
<accession>F0ZXP5</accession>
<organism evidence="7 8">
    <name type="scientific">Dictyostelium purpureum</name>
    <name type="common">Slime mold</name>
    <dbReference type="NCBI Taxonomy" id="5786"/>
    <lineage>
        <taxon>Eukaryota</taxon>
        <taxon>Amoebozoa</taxon>
        <taxon>Evosea</taxon>
        <taxon>Eumycetozoa</taxon>
        <taxon>Dictyostelia</taxon>
        <taxon>Dictyosteliales</taxon>
        <taxon>Dictyosteliaceae</taxon>
        <taxon>Dictyostelium</taxon>
    </lineage>
</organism>
<dbReference type="GO" id="GO:0005847">
    <property type="term" value="C:mRNA cleavage and polyadenylation specificity factor complex"/>
    <property type="evidence" value="ECO:0000318"/>
    <property type="project" value="GO_Central"/>
</dbReference>
<feature type="compositionally biased region" description="Basic and acidic residues" evidence="4">
    <location>
        <begin position="322"/>
        <end position="337"/>
    </location>
</feature>
<dbReference type="InterPro" id="IPR016024">
    <property type="entry name" value="ARM-type_fold"/>
</dbReference>
<dbReference type="VEuPathDB" id="AmoebaDB:DICPUDRAFT_89712"/>
<evidence type="ECO:0000256" key="2">
    <source>
        <dbReference type="ARBA" id="ARBA00022664"/>
    </source>
</evidence>
<feature type="region of interest" description="Disordered" evidence="4">
    <location>
        <begin position="322"/>
        <end position="384"/>
    </location>
</feature>
<feature type="domain" description="Symplekin C-terminal" evidence="6">
    <location>
        <begin position="1115"/>
        <end position="1286"/>
    </location>
</feature>
<dbReference type="InterPro" id="IPR011989">
    <property type="entry name" value="ARM-like"/>
</dbReference>
<feature type="region of interest" description="Disordered" evidence="4">
    <location>
        <begin position="470"/>
        <end position="598"/>
    </location>
</feature>
<dbReference type="STRING" id="5786.F0ZXP5"/>
<evidence type="ECO:0000313" key="7">
    <source>
        <dbReference type="EMBL" id="EGC31283.1"/>
    </source>
</evidence>
<feature type="region of interest" description="Disordered" evidence="4">
    <location>
        <begin position="915"/>
        <end position="943"/>
    </location>
</feature>
<feature type="compositionally biased region" description="Low complexity" evidence="4">
    <location>
        <begin position="515"/>
        <end position="547"/>
    </location>
</feature>
<feature type="region of interest" description="Disordered" evidence="4">
    <location>
        <begin position="956"/>
        <end position="1000"/>
    </location>
</feature>